<dbReference type="Gene3D" id="1.10.101.10">
    <property type="entry name" value="PGBD-like superfamily/PGBD"/>
    <property type="match status" value="1"/>
</dbReference>
<keyword evidence="7" id="KW-0961">Cell wall biogenesis/degradation</keyword>
<dbReference type="InterPro" id="IPR002477">
    <property type="entry name" value="Peptidoglycan-bd-like"/>
</dbReference>
<proteinExistence type="inferred from homology"/>
<dbReference type="EC" id="3.5.1.28" evidence="3"/>
<keyword evidence="13" id="KW-1185">Reference proteome</keyword>
<dbReference type="Pfam" id="PF19087">
    <property type="entry name" value="DUF5776"/>
    <property type="match status" value="1"/>
</dbReference>
<evidence type="ECO:0000313" key="12">
    <source>
        <dbReference type="EMBL" id="MDQ0208869.1"/>
    </source>
</evidence>
<feature type="region of interest" description="Disordered" evidence="10">
    <location>
        <begin position="1"/>
        <end position="20"/>
    </location>
</feature>
<dbReference type="Proteomes" id="UP001225034">
    <property type="component" value="Unassembled WGS sequence"/>
</dbReference>
<dbReference type="InterPro" id="IPR002502">
    <property type="entry name" value="Amidase_domain"/>
</dbReference>
<evidence type="ECO:0000256" key="10">
    <source>
        <dbReference type="SAM" id="MobiDB-lite"/>
    </source>
</evidence>
<dbReference type="InterPro" id="IPR044081">
    <property type="entry name" value="DUF5776"/>
</dbReference>
<evidence type="ECO:0000256" key="5">
    <source>
        <dbReference type="ARBA" id="ARBA00022969"/>
    </source>
</evidence>
<dbReference type="Pfam" id="PF01471">
    <property type="entry name" value="PG_binding_1"/>
    <property type="match status" value="1"/>
</dbReference>
<dbReference type="InterPro" id="IPR036365">
    <property type="entry name" value="PGBD-like_sf"/>
</dbReference>
<comment type="similarity">
    <text evidence="2">Belongs to the N-acetylmuramoyl-L-alanine amidase 2 family.</text>
</comment>
<dbReference type="Pfam" id="PF01510">
    <property type="entry name" value="Amidase_2"/>
    <property type="match status" value="1"/>
</dbReference>
<dbReference type="SMART" id="SM00644">
    <property type="entry name" value="Ami_2"/>
    <property type="match status" value="1"/>
</dbReference>
<evidence type="ECO:0000256" key="1">
    <source>
        <dbReference type="ARBA" id="ARBA00001561"/>
    </source>
</evidence>
<dbReference type="SUPFAM" id="SSF47090">
    <property type="entry name" value="PGBD-like"/>
    <property type="match status" value="1"/>
</dbReference>
<dbReference type="InterPro" id="IPR036366">
    <property type="entry name" value="PGBDSf"/>
</dbReference>
<evidence type="ECO:0000256" key="6">
    <source>
        <dbReference type="ARBA" id="ARBA00023287"/>
    </source>
</evidence>
<gene>
    <name evidence="12" type="ORF">J2S05_003693</name>
</gene>
<evidence type="ECO:0000256" key="4">
    <source>
        <dbReference type="ARBA" id="ARBA00022801"/>
    </source>
</evidence>
<dbReference type="SUPFAM" id="SSF55846">
    <property type="entry name" value="N-acetylmuramoyl-L-alanine amidase-like"/>
    <property type="match status" value="1"/>
</dbReference>
<evidence type="ECO:0000259" key="11">
    <source>
        <dbReference type="SMART" id="SM00644"/>
    </source>
</evidence>
<organism evidence="12 13">
    <name type="scientific">Alkalicoccobacillus murimartini</name>
    <dbReference type="NCBI Taxonomy" id="171685"/>
    <lineage>
        <taxon>Bacteria</taxon>
        <taxon>Bacillati</taxon>
        <taxon>Bacillota</taxon>
        <taxon>Bacilli</taxon>
        <taxon>Bacillales</taxon>
        <taxon>Bacillaceae</taxon>
        <taxon>Alkalicoccobacillus</taxon>
    </lineage>
</organism>
<dbReference type="PANTHER" id="PTHR30417:SF11">
    <property type="entry name" value="N-ACETYLMURAMOYL-L-ALANINE AMIDASE XLYA"/>
    <property type="match status" value="1"/>
</dbReference>
<dbReference type="InterPro" id="IPR051206">
    <property type="entry name" value="NAMLAA_amidase_2"/>
</dbReference>
<evidence type="ECO:0000313" key="13">
    <source>
        <dbReference type="Proteomes" id="UP001225034"/>
    </source>
</evidence>
<reference evidence="12 13" key="1">
    <citation type="submission" date="2023-07" db="EMBL/GenBank/DDBJ databases">
        <title>Genomic Encyclopedia of Type Strains, Phase IV (KMG-IV): sequencing the most valuable type-strain genomes for metagenomic binning, comparative biology and taxonomic classification.</title>
        <authorList>
            <person name="Goeker M."/>
        </authorList>
    </citation>
    <scope>NUCLEOTIDE SEQUENCE [LARGE SCALE GENOMIC DNA]</scope>
    <source>
        <strain evidence="12 13">DSM 19154</strain>
    </source>
</reference>
<keyword evidence="4 12" id="KW-0378">Hydrolase</keyword>
<dbReference type="InterPro" id="IPR036505">
    <property type="entry name" value="Amidase/PGRP_sf"/>
</dbReference>
<keyword evidence="6" id="KW-0178">Competence</keyword>
<feature type="domain" description="N-acetylmuramoyl-L-alanine amidase" evidence="11">
    <location>
        <begin position="10"/>
        <end position="139"/>
    </location>
</feature>
<dbReference type="PANTHER" id="PTHR30417">
    <property type="entry name" value="N-ACETYLMURAMOYL-L-ALANINE AMIDASE AMID"/>
    <property type="match status" value="1"/>
</dbReference>
<evidence type="ECO:0000256" key="9">
    <source>
        <dbReference type="ARBA" id="ARBA00032390"/>
    </source>
</evidence>
<evidence type="ECO:0000256" key="8">
    <source>
        <dbReference type="ARBA" id="ARBA00030881"/>
    </source>
</evidence>
<keyword evidence="5" id="KW-0749">Sporulation</keyword>
<dbReference type="EMBL" id="JAUSUA010000007">
    <property type="protein sequence ID" value="MDQ0208869.1"/>
    <property type="molecule type" value="Genomic_DNA"/>
</dbReference>
<evidence type="ECO:0000256" key="3">
    <source>
        <dbReference type="ARBA" id="ARBA00011901"/>
    </source>
</evidence>
<dbReference type="GO" id="GO:0008745">
    <property type="term" value="F:N-acetylmuramoyl-L-alanine amidase activity"/>
    <property type="evidence" value="ECO:0007669"/>
    <property type="project" value="UniProtKB-EC"/>
</dbReference>
<accession>A0ABT9YMK9</accession>
<evidence type="ECO:0000256" key="2">
    <source>
        <dbReference type="ARBA" id="ARBA00007553"/>
    </source>
</evidence>
<name>A0ABT9YMK9_9BACI</name>
<evidence type="ECO:0000256" key="7">
    <source>
        <dbReference type="ARBA" id="ARBA00023316"/>
    </source>
</evidence>
<dbReference type="RefSeq" id="WP_306985283.1">
    <property type="nucleotide sequence ID" value="NZ_JAUSUA010000007.1"/>
</dbReference>
<dbReference type="Gene3D" id="3.40.80.10">
    <property type="entry name" value="Peptidoglycan recognition protein-like"/>
    <property type="match status" value="1"/>
</dbReference>
<sequence length="339" mass="36967">MKIKQDLIPTSNRNRPGTKITPTYITEHETANKNRGANAEMHSMYVKGQDAQNRSVSWYYTVDDKEIIQHLPDNELGWHAGGSGNRQSIGIELCVNSDGDYNKAKQNVARLTRQLMSKHKIPSSRVVTHQFWTGKNCPAGLLKEWNAFKALIDGVKNAPLQPKPKPITGGGEESIVGSGTVHVKTSDMWVYDKKDWNARYQTVKAGEVFTVVGEHTVSGSKMLELLNGLFITANSNHVTYAADTNSGSVTKGSGTTVAKLSLPNVVLRAIRPFPSGANVRAVQNALASVYFYPEKGAPNNGVYGPNTADAVRRFQSTNGLDADGVYGPATRARLLQVVK</sequence>
<comment type="caution">
    <text evidence="12">The sequence shown here is derived from an EMBL/GenBank/DDBJ whole genome shotgun (WGS) entry which is preliminary data.</text>
</comment>
<protein>
    <recommendedName>
        <fullName evidence="3">N-acetylmuramoyl-L-alanine amidase</fullName>
        <ecNumber evidence="3">3.5.1.28</ecNumber>
    </recommendedName>
    <alternativeName>
        <fullName evidence="9">Autolysin</fullName>
    </alternativeName>
    <alternativeName>
        <fullName evidence="8">Cell wall hydrolase</fullName>
    </alternativeName>
</protein>
<comment type="catalytic activity">
    <reaction evidence="1">
        <text>Hydrolyzes the link between N-acetylmuramoyl residues and L-amino acid residues in certain cell-wall glycopeptides.</text>
        <dbReference type="EC" id="3.5.1.28"/>
    </reaction>
</comment>
<dbReference type="CDD" id="cd06583">
    <property type="entry name" value="PGRP"/>
    <property type="match status" value="1"/>
</dbReference>
<feature type="compositionally biased region" description="Polar residues" evidence="10">
    <location>
        <begin position="8"/>
        <end position="20"/>
    </location>
</feature>